<proteinExistence type="predicted"/>
<dbReference type="EMBL" id="JBFOLK010000002">
    <property type="protein sequence ID" value="KAL2533265.1"/>
    <property type="molecule type" value="Genomic_DNA"/>
</dbReference>
<feature type="compositionally biased region" description="Acidic residues" evidence="1">
    <location>
        <begin position="86"/>
        <end position="106"/>
    </location>
</feature>
<feature type="region of interest" description="Disordered" evidence="1">
    <location>
        <begin position="86"/>
        <end position="128"/>
    </location>
</feature>
<protein>
    <submittedName>
        <fullName evidence="2">Uncharacterized protein</fullName>
    </submittedName>
</protein>
<gene>
    <name evidence="2" type="ORF">Adt_06616</name>
</gene>
<keyword evidence="3" id="KW-1185">Reference proteome</keyword>
<organism evidence="2 3">
    <name type="scientific">Abeliophyllum distichum</name>
    <dbReference type="NCBI Taxonomy" id="126358"/>
    <lineage>
        <taxon>Eukaryota</taxon>
        <taxon>Viridiplantae</taxon>
        <taxon>Streptophyta</taxon>
        <taxon>Embryophyta</taxon>
        <taxon>Tracheophyta</taxon>
        <taxon>Spermatophyta</taxon>
        <taxon>Magnoliopsida</taxon>
        <taxon>eudicotyledons</taxon>
        <taxon>Gunneridae</taxon>
        <taxon>Pentapetalae</taxon>
        <taxon>asterids</taxon>
        <taxon>lamiids</taxon>
        <taxon>Lamiales</taxon>
        <taxon>Oleaceae</taxon>
        <taxon>Forsythieae</taxon>
        <taxon>Abeliophyllum</taxon>
    </lineage>
</organism>
<sequence length="128" mass="14717">MRCRFDPMKMAALANCFCWDANSASKQEDVDEVGDEISQQNVVVSIEQEIPAETKSKEPQNVKEEVEQVQNSREFLYEAELEELELEMEQEPDADDDQLIEEEVESNTEHFEKDSGTIQQEEVEGEPT</sequence>
<comment type="caution">
    <text evidence="2">The sequence shown here is derived from an EMBL/GenBank/DDBJ whole genome shotgun (WGS) entry which is preliminary data.</text>
</comment>
<reference evidence="3" key="1">
    <citation type="submission" date="2024-07" db="EMBL/GenBank/DDBJ databases">
        <title>Two chromosome-level genome assemblies of Korean endemic species Abeliophyllum distichum and Forsythia ovata (Oleaceae).</title>
        <authorList>
            <person name="Jang H."/>
        </authorList>
    </citation>
    <scope>NUCLEOTIDE SEQUENCE [LARGE SCALE GENOMIC DNA]</scope>
</reference>
<evidence type="ECO:0000313" key="3">
    <source>
        <dbReference type="Proteomes" id="UP001604336"/>
    </source>
</evidence>
<evidence type="ECO:0000256" key="1">
    <source>
        <dbReference type="SAM" id="MobiDB-lite"/>
    </source>
</evidence>
<accession>A0ABD1V7E5</accession>
<dbReference type="AlphaFoldDB" id="A0ABD1V7E5"/>
<dbReference type="Proteomes" id="UP001604336">
    <property type="component" value="Unassembled WGS sequence"/>
</dbReference>
<evidence type="ECO:0000313" key="2">
    <source>
        <dbReference type="EMBL" id="KAL2533265.1"/>
    </source>
</evidence>
<name>A0ABD1V7E5_9LAMI</name>